<organism evidence="1 2">
    <name type="scientific">Campylobacter estrildidarum</name>
    <dbReference type="NCBI Taxonomy" id="2510189"/>
    <lineage>
        <taxon>Bacteria</taxon>
        <taxon>Pseudomonadati</taxon>
        <taxon>Campylobacterota</taxon>
        <taxon>Epsilonproteobacteria</taxon>
        <taxon>Campylobacterales</taxon>
        <taxon>Campylobacteraceae</taxon>
        <taxon>Campylobacter</taxon>
    </lineage>
</organism>
<name>A0A4U7BLP3_9BACT</name>
<dbReference type="Proteomes" id="UP000308838">
    <property type="component" value="Unassembled WGS sequence"/>
</dbReference>
<evidence type="ECO:0000313" key="2">
    <source>
        <dbReference type="Proteomes" id="UP000308838"/>
    </source>
</evidence>
<comment type="caution">
    <text evidence="1">The sequence shown here is derived from an EMBL/GenBank/DDBJ whole genome shotgun (WGS) entry which is preliminary data.</text>
</comment>
<reference evidence="1 2" key="1">
    <citation type="submission" date="2018-05" db="EMBL/GenBank/DDBJ databases">
        <title>Novel Campyloabacter and Helicobacter Species and Strains.</title>
        <authorList>
            <person name="Mannion A.J."/>
            <person name="Shen Z."/>
            <person name="Fox J.G."/>
        </authorList>
    </citation>
    <scope>NUCLEOTIDE SEQUENCE [LARGE SCALE GENOMIC DNA]</scope>
    <source>
        <strain evidence="2">MIT17-664</strain>
    </source>
</reference>
<dbReference type="RefSeq" id="WP_137621118.1">
    <property type="nucleotide sequence ID" value="NZ_NXLZ01000013.1"/>
</dbReference>
<evidence type="ECO:0000313" key="1">
    <source>
        <dbReference type="EMBL" id="TKX29494.1"/>
    </source>
</evidence>
<accession>A0A4U7BLP3</accession>
<gene>
    <name evidence="1" type="ORF">CQA69_07275</name>
</gene>
<protein>
    <recommendedName>
        <fullName evidence="3">DUF1018 domain-containing protein</fullName>
    </recommendedName>
</protein>
<dbReference type="AlphaFoldDB" id="A0A4U7BLP3"/>
<proteinExistence type="predicted"/>
<dbReference type="OrthoDB" id="5324432at2"/>
<evidence type="ECO:0008006" key="3">
    <source>
        <dbReference type="Google" id="ProtNLM"/>
    </source>
</evidence>
<keyword evidence="2" id="KW-1185">Reference proteome</keyword>
<sequence length="144" mass="17037">MSPKQATLRKQLLAKIHMHKEYLYYKKHNAWQDFLTLRFEVKSSKDLSINELKILLGIFDGKIKDSLSFIPDLKGRVILKQNGSVKQFFYLKALLKQNKMNVFSFYRLCKKTLKKDVFSLLDLSKKDYTTMIVVLEKILKTEKK</sequence>
<dbReference type="EMBL" id="NXLZ01000013">
    <property type="protein sequence ID" value="TKX29494.1"/>
    <property type="molecule type" value="Genomic_DNA"/>
</dbReference>